<comment type="catalytic activity">
    <reaction evidence="16 18">
        <text>N-acetyl-alpha-D-glucosamine 1-phosphate + UTP + H(+) = UDP-N-acetyl-alpha-D-glucosamine + diphosphate</text>
        <dbReference type="Rhea" id="RHEA:13509"/>
        <dbReference type="ChEBI" id="CHEBI:15378"/>
        <dbReference type="ChEBI" id="CHEBI:33019"/>
        <dbReference type="ChEBI" id="CHEBI:46398"/>
        <dbReference type="ChEBI" id="CHEBI:57705"/>
        <dbReference type="ChEBI" id="CHEBI:57776"/>
        <dbReference type="EC" id="2.7.7.23"/>
    </reaction>
</comment>
<evidence type="ECO:0000256" key="16">
    <source>
        <dbReference type="ARBA" id="ARBA00048493"/>
    </source>
</evidence>
<feature type="binding site" evidence="18">
    <location>
        <position position="385"/>
    </location>
    <ligand>
        <name>UDP-N-acetyl-alpha-D-glucosamine</name>
        <dbReference type="ChEBI" id="CHEBI:57705"/>
    </ligand>
</feature>
<dbReference type="UniPathway" id="UPA00113">
    <property type="reaction ID" value="UER00532"/>
</dbReference>
<keyword evidence="10 18" id="KW-0133">Cell shape</keyword>
<keyword evidence="13 18" id="KW-0012">Acyltransferase</keyword>
<evidence type="ECO:0000256" key="5">
    <source>
        <dbReference type="ARBA" id="ARBA00022679"/>
    </source>
</evidence>
<organism evidence="20">
    <name type="scientific">Desulfobacca acetoxidans</name>
    <dbReference type="NCBI Taxonomy" id="60893"/>
    <lineage>
        <taxon>Bacteria</taxon>
        <taxon>Pseudomonadati</taxon>
        <taxon>Thermodesulfobacteriota</taxon>
        <taxon>Desulfobaccia</taxon>
        <taxon>Desulfobaccales</taxon>
        <taxon>Desulfobaccaceae</taxon>
        <taxon>Desulfobacca</taxon>
    </lineage>
</organism>
<dbReference type="GO" id="GO:0006048">
    <property type="term" value="P:UDP-N-acetylglucosamine biosynthetic process"/>
    <property type="evidence" value="ECO:0007669"/>
    <property type="project" value="UniProtKB-UniPathway"/>
</dbReference>
<dbReference type="Pfam" id="PF00132">
    <property type="entry name" value="Hexapep"/>
    <property type="match status" value="2"/>
</dbReference>
<evidence type="ECO:0000256" key="7">
    <source>
        <dbReference type="ARBA" id="ARBA00022723"/>
    </source>
</evidence>
<dbReference type="GO" id="GO:0000902">
    <property type="term" value="P:cell morphogenesis"/>
    <property type="evidence" value="ECO:0007669"/>
    <property type="project" value="UniProtKB-UniRule"/>
</dbReference>
<keyword evidence="12 18" id="KW-0511">Multifunctional enzyme</keyword>
<feature type="binding site" evidence="18">
    <location>
        <position position="235"/>
    </location>
    <ligand>
        <name>Mg(2+)</name>
        <dbReference type="ChEBI" id="CHEBI:18420"/>
    </ligand>
</feature>
<dbReference type="GO" id="GO:0071555">
    <property type="term" value="P:cell wall organization"/>
    <property type="evidence" value="ECO:0007669"/>
    <property type="project" value="UniProtKB-KW"/>
</dbReference>
<evidence type="ECO:0000256" key="6">
    <source>
        <dbReference type="ARBA" id="ARBA00022695"/>
    </source>
</evidence>
<dbReference type="EMBL" id="DTGR01000077">
    <property type="protein sequence ID" value="HHS29078.1"/>
    <property type="molecule type" value="Genomic_DNA"/>
</dbReference>
<feature type="binding site" evidence="18">
    <location>
        <position position="374"/>
    </location>
    <ligand>
        <name>UDP-N-acetyl-alpha-D-glucosamine</name>
        <dbReference type="ChEBI" id="CHEBI:57705"/>
    </ligand>
</feature>
<dbReference type="InterPro" id="IPR018357">
    <property type="entry name" value="Hexapep_transf_CS"/>
</dbReference>
<reference evidence="20" key="1">
    <citation type="journal article" date="2020" name="mSystems">
        <title>Genome- and Community-Level Interaction Insights into Carbon Utilization and Element Cycling Functions of Hydrothermarchaeota in Hydrothermal Sediment.</title>
        <authorList>
            <person name="Zhou Z."/>
            <person name="Liu Y."/>
            <person name="Xu W."/>
            <person name="Pan J."/>
            <person name="Luo Z.H."/>
            <person name="Li M."/>
        </authorList>
    </citation>
    <scope>NUCLEOTIDE SEQUENCE [LARGE SCALE GENOMIC DNA]</scope>
    <source>
        <strain evidence="20">SpSt-767</strain>
    </source>
</reference>
<dbReference type="CDD" id="cd02540">
    <property type="entry name" value="GT2_GlmU_N_bac"/>
    <property type="match status" value="1"/>
</dbReference>
<feature type="region of interest" description="N-acetyltransferase" evidence="18">
    <location>
        <begin position="259"/>
        <end position="462"/>
    </location>
</feature>
<evidence type="ECO:0000256" key="13">
    <source>
        <dbReference type="ARBA" id="ARBA00023315"/>
    </source>
</evidence>
<feature type="binding site" evidence="18">
    <location>
        <position position="78"/>
    </location>
    <ligand>
        <name>UDP-N-acetyl-alpha-D-glucosamine</name>
        <dbReference type="ChEBI" id="CHEBI:57705"/>
    </ligand>
</feature>
<evidence type="ECO:0000256" key="11">
    <source>
        <dbReference type="ARBA" id="ARBA00022984"/>
    </source>
</evidence>
<proteinExistence type="inferred from homology"/>
<dbReference type="HAMAP" id="MF_01631">
    <property type="entry name" value="GlmU"/>
    <property type="match status" value="1"/>
</dbReference>
<dbReference type="CDD" id="cd03353">
    <property type="entry name" value="LbH_GlmU_C"/>
    <property type="match status" value="1"/>
</dbReference>
<dbReference type="Gene3D" id="2.160.10.10">
    <property type="entry name" value="Hexapeptide repeat proteins"/>
    <property type="match status" value="1"/>
</dbReference>
<comment type="subunit">
    <text evidence="18">Homotrimer.</text>
</comment>
<evidence type="ECO:0000256" key="8">
    <source>
        <dbReference type="ARBA" id="ARBA00022737"/>
    </source>
</evidence>
<feature type="binding site" evidence="18">
    <location>
        <position position="448"/>
    </location>
    <ligand>
        <name>acetyl-CoA</name>
        <dbReference type="ChEBI" id="CHEBI:57288"/>
    </ligand>
</feature>
<evidence type="ECO:0000256" key="4">
    <source>
        <dbReference type="ARBA" id="ARBA00022490"/>
    </source>
</evidence>
<evidence type="ECO:0000259" key="19">
    <source>
        <dbReference type="Pfam" id="PF12804"/>
    </source>
</evidence>
<keyword evidence="8 18" id="KW-0677">Repeat</keyword>
<dbReference type="GO" id="GO:0009252">
    <property type="term" value="P:peptidoglycan biosynthetic process"/>
    <property type="evidence" value="ECO:0007669"/>
    <property type="project" value="UniProtKB-UniRule"/>
</dbReference>
<feature type="binding site" evidence="18">
    <location>
        <begin position="394"/>
        <end position="395"/>
    </location>
    <ligand>
        <name>acetyl-CoA</name>
        <dbReference type="ChEBI" id="CHEBI:57288"/>
    </ligand>
</feature>
<evidence type="ECO:0000256" key="1">
    <source>
        <dbReference type="ARBA" id="ARBA00004496"/>
    </source>
</evidence>
<feature type="binding site" evidence="18">
    <location>
        <position position="431"/>
    </location>
    <ligand>
        <name>acetyl-CoA</name>
        <dbReference type="ChEBI" id="CHEBI:57288"/>
    </ligand>
</feature>
<keyword evidence="9 18" id="KW-0460">Magnesium</keyword>
<dbReference type="GO" id="GO:0005737">
    <property type="term" value="C:cytoplasm"/>
    <property type="evidence" value="ECO:0007669"/>
    <property type="project" value="UniProtKB-SubCell"/>
</dbReference>
<evidence type="ECO:0000256" key="15">
    <source>
        <dbReference type="ARBA" id="ARBA00048247"/>
    </source>
</evidence>
<accession>A0A7V6DPC3</accession>
<evidence type="ECO:0000256" key="14">
    <source>
        <dbReference type="ARBA" id="ARBA00023316"/>
    </source>
</evidence>
<dbReference type="EC" id="2.3.1.157" evidence="18"/>
<comment type="similarity">
    <text evidence="2 18">In the C-terminal section; belongs to the transferase hexapeptide repeat family.</text>
</comment>
<dbReference type="NCBIfam" id="TIGR01173">
    <property type="entry name" value="glmU"/>
    <property type="match status" value="1"/>
</dbReference>
<dbReference type="Gene3D" id="3.90.550.10">
    <property type="entry name" value="Spore Coat Polysaccharide Biosynthesis Protein SpsA, Chain A"/>
    <property type="match status" value="1"/>
</dbReference>
<dbReference type="UniPathway" id="UPA00973"/>
<dbReference type="InterPro" id="IPR050065">
    <property type="entry name" value="GlmU-like"/>
</dbReference>
<dbReference type="GO" id="GO:0008360">
    <property type="term" value="P:regulation of cell shape"/>
    <property type="evidence" value="ECO:0007669"/>
    <property type="project" value="UniProtKB-KW"/>
</dbReference>
<feature type="domain" description="MobA-like NTP transferase" evidence="19">
    <location>
        <begin position="10"/>
        <end position="135"/>
    </location>
</feature>
<keyword evidence="5 18" id="KW-0808">Transferase</keyword>
<keyword evidence="6 18" id="KW-0548">Nucleotidyltransferase</keyword>
<feature type="binding site" evidence="18">
    <location>
        <position position="341"/>
    </location>
    <ligand>
        <name>UDP-N-acetyl-alpha-D-glucosamine</name>
        <dbReference type="ChEBI" id="CHEBI:57705"/>
    </ligand>
</feature>
<evidence type="ECO:0000256" key="10">
    <source>
        <dbReference type="ARBA" id="ARBA00022960"/>
    </source>
</evidence>
<feature type="region of interest" description="Pyrophosphorylase" evidence="18">
    <location>
        <begin position="1"/>
        <end position="237"/>
    </location>
</feature>
<feature type="binding site" evidence="18">
    <location>
        <begin position="13"/>
        <end position="16"/>
    </location>
    <ligand>
        <name>UDP-N-acetyl-alpha-D-glucosamine</name>
        <dbReference type="ChEBI" id="CHEBI:57705"/>
    </ligand>
</feature>
<dbReference type="GO" id="GO:0003977">
    <property type="term" value="F:UDP-N-acetylglucosamine diphosphorylase activity"/>
    <property type="evidence" value="ECO:0007669"/>
    <property type="project" value="UniProtKB-UniRule"/>
</dbReference>
<feature type="binding site" evidence="18">
    <location>
        <position position="235"/>
    </location>
    <ligand>
        <name>UDP-N-acetyl-alpha-D-glucosamine</name>
        <dbReference type="ChEBI" id="CHEBI:57705"/>
    </ligand>
</feature>
<evidence type="ECO:0000256" key="9">
    <source>
        <dbReference type="ARBA" id="ARBA00022842"/>
    </source>
</evidence>
<keyword evidence="7 18" id="KW-0479">Metal-binding</keyword>
<feature type="binding site" evidence="18">
    <location>
        <position position="413"/>
    </location>
    <ligand>
        <name>acetyl-CoA</name>
        <dbReference type="ChEBI" id="CHEBI:57288"/>
    </ligand>
</feature>
<dbReference type="PROSITE" id="PS00101">
    <property type="entry name" value="HEXAPEP_TRANSFERASES"/>
    <property type="match status" value="1"/>
</dbReference>
<evidence type="ECO:0000256" key="17">
    <source>
        <dbReference type="ARBA" id="ARBA00049628"/>
    </source>
</evidence>
<comment type="caution">
    <text evidence="18">Lacks conserved residue(s) required for the propagation of feature annotation.</text>
</comment>
<dbReference type="GO" id="GO:0016020">
    <property type="term" value="C:membrane"/>
    <property type="evidence" value="ECO:0007669"/>
    <property type="project" value="GOC"/>
</dbReference>
<comment type="catalytic activity">
    <reaction evidence="15 18">
        <text>alpha-D-glucosamine 1-phosphate + acetyl-CoA = N-acetyl-alpha-D-glucosamine 1-phosphate + CoA + H(+)</text>
        <dbReference type="Rhea" id="RHEA:13725"/>
        <dbReference type="ChEBI" id="CHEBI:15378"/>
        <dbReference type="ChEBI" id="CHEBI:57287"/>
        <dbReference type="ChEBI" id="CHEBI:57288"/>
        <dbReference type="ChEBI" id="CHEBI:57776"/>
        <dbReference type="ChEBI" id="CHEBI:58516"/>
        <dbReference type="EC" id="2.3.1.157"/>
    </reaction>
</comment>
<feature type="active site" description="Proton acceptor" evidence="18">
    <location>
        <position position="371"/>
    </location>
</feature>
<dbReference type="SUPFAM" id="SSF51161">
    <property type="entry name" value="Trimeric LpxA-like enzymes"/>
    <property type="match status" value="1"/>
</dbReference>
<comment type="subcellular location">
    <subcellularLocation>
        <location evidence="1 18">Cytoplasm</location>
    </subcellularLocation>
</comment>
<feature type="binding site" evidence="18">
    <location>
        <position position="145"/>
    </location>
    <ligand>
        <name>UDP-N-acetyl-alpha-D-glucosamine</name>
        <dbReference type="ChEBI" id="CHEBI:57705"/>
    </ligand>
</feature>
<comment type="pathway">
    <text evidence="18">Bacterial outer membrane biogenesis; LPS lipid A biosynthesis.</text>
</comment>
<feature type="binding site" evidence="18">
    <location>
        <position position="388"/>
    </location>
    <ligand>
        <name>acetyl-CoA</name>
        <dbReference type="ChEBI" id="CHEBI:57288"/>
    </ligand>
</feature>
<feature type="binding site" evidence="18">
    <location>
        <position position="359"/>
    </location>
    <ligand>
        <name>UDP-N-acetyl-alpha-D-glucosamine</name>
        <dbReference type="ChEBI" id="CHEBI:57705"/>
    </ligand>
</feature>
<keyword evidence="4 18" id="KW-0963">Cytoplasm</keyword>
<feature type="binding site" evidence="18">
    <location>
        <begin position="83"/>
        <end position="84"/>
    </location>
    <ligand>
        <name>UDP-N-acetyl-alpha-D-glucosamine</name>
        <dbReference type="ChEBI" id="CHEBI:57705"/>
    </ligand>
</feature>
<comment type="pathway">
    <text evidence="18">Nucleotide-sugar biosynthesis; UDP-N-acetyl-alpha-D-glucosamine biosynthesis; UDP-N-acetyl-alpha-D-glucosamine from N-acetyl-alpha-D-glucosamine 1-phosphate: step 1/1.</text>
</comment>
<sequence length="462" mass="49611">MGNKSTSTTAVILAAGQGTRMKSSHPKVLHQILGRPMISYLIDTLKSIGITDILVVVGYQSEKVMAALAEEGVRFVVQEPQRGTGHAVQVAMEAVPPESDTILVLCGDVPLIGGDSITALYQLHRHSGAAVTVQTVELPDGAHYGRVVRDQEGRVRDVIQSKDAHDRPEILAIREINTGAYCFEAAFLRQALEELQVSPVTGEIYLTDVIHIAWHHGRVAEALIDPDWPNLLGINSRKELAEATQTLKMRLNEGHMANGVTLVDPDSAYIGPQVSIGRDTVLYPNVFLEGRTVIGKNCVIEPNVKISDAILADNVYVKMGSVITESRLETGVQVGPYSHLRPLSDLREGARVGNFVEVKKSILYPGVKANHLTYLGDAEVGAGTNVGAGTITCNYDGVHKHKTIIGEGAFIGSNTALVAPVTIGAGAYVGAGSTITKNVPPGKLGLTRAPQVIREWRLIKKK</sequence>
<keyword evidence="11 18" id="KW-0573">Peptidoglycan synthesis</keyword>
<dbReference type="AlphaFoldDB" id="A0A7V6DPC3"/>
<feature type="binding site" evidence="18">
    <location>
        <position position="177"/>
    </location>
    <ligand>
        <name>UDP-N-acetyl-alpha-D-glucosamine</name>
        <dbReference type="ChEBI" id="CHEBI:57705"/>
    </ligand>
</feature>
<comment type="caution">
    <text evidence="20">The sequence shown here is derived from an EMBL/GenBank/DDBJ whole genome shotgun (WGS) entry which is preliminary data.</text>
</comment>
<dbReference type="PANTHER" id="PTHR43584">
    <property type="entry name" value="NUCLEOTIDYL TRANSFERASE"/>
    <property type="match status" value="1"/>
</dbReference>
<evidence type="ECO:0000256" key="12">
    <source>
        <dbReference type="ARBA" id="ARBA00023268"/>
    </source>
</evidence>
<dbReference type="InterPro" id="IPR005882">
    <property type="entry name" value="Bifunctional_GlmU"/>
</dbReference>
<evidence type="ECO:0000256" key="3">
    <source>
        <dbReference type="ARBA" id="ARBA00007947"/>
    </source>
</evidence>
<comment type="similarity">
    <text evidence="3 18">In the N-terminal section; belongs to the N-acetylglucosamine-1-phosphate uridyltransferase family.</text>
</comment>
<dbReference type="EC" id="2.7.7.23" evidence="18"/>
<comment type="pathway">
    <text evidence="18">Nucleotide-sugar biosynthesis; UDP-N-acetyl-alpha-D-glucosamine biosynthesis; N-acetyl-alpha-D-glucosamine 1-phosphate from alpha-D-glucosamine 6-phosphate (route II): step 2/2.</text>
</comment>
<feature type="region of interest" description="Linker" evidence="18">
    <location>
        <begin position="238"/>
        <end position="258"/>
    </location>
</feature>
<dbReference type="GO" id="GO:0000287">
    <property type="term" value="F:magnesium ion binding"/>
    <property type="evidence" value="ECO:0007669"/>
    <property type="project" value="UniProtKB-UniRule"/>
</dbReference>
<dbReference type="InterPro" id="IPR038009">
    <property type="entry name" value="GlmU_C_LbH"/>
</dbReference>
<dbReference type="GO" id="GO:0019134">
    <property type="term" value="F:glucosamine-1-phosphate N-acetyltransferase activity"/>
    <property type="evidence" value="ECO:0007669"/>
    <property type="project" value="UniProtKB-UniRule"/>
</dbReference>
<dbReference type="SUPFAM" id="SSF53448">
    <property type="entry name" value="Nucleotide-diphospho-sugar transferases"/>
    <property type="match status" value="1"/>
</dbReference>
<dbReference type="InterPro" id="IPR025877">
    <property type="entry name" value="MobA-like_NTP_Trfase"/>
</dbReference>
<comment type="cofactor">
    <cofactor evidence="18">
        <name>Mg(2+)</name>
        <dbReference type="ChEBI" id="CHEBI:18420"/>
    </cofactor>
    <text evidence="18">Binds 1 Mg(2+) ion per subunit.</text>
</comment>
<evidence type="ECO:0000256" key="18">
    <source>
        <dbReference type="HAMAP-Rule" id="MF_01631"/>
    </source>
</evidence>
<evidence type="ECO:0000256" key="2">
    <source>
        <dbReference type="ARBA" id="ARBA00007707"/>
    </source>
</evidence>
<dbReference type="Pfam" id="PF12804">
    <property type="entry name" value="NTP_transf_3"/>
    <property type="match status" value="1"/>
</dbReference>
<dbReference type="GO" id="GO:0009245">
    <property type="term" value="P:lipid A biosynthetic process"/>
    <property type="evidence" value="ECO:0007669"/>
    <property type="project" value="UniProtKB-UniRule"/>
</dbReference>
<comment type="function">
    <text evidence="17 18">Catalyzes the last two sequential reactions in the de novo biosynthetic pathway for UDP-N-acetylglucosamine (UDP-GlcNAc). The C-terminal domain catalyzes the transfer of acetyl group from acetyl coenzyme A to glucosamine-1-phosphate (GlcN-1-P) to produce N-acetylglucosamine-1-phosphate (GlcNAc-1-P), which is converted into UDP-GlcNAc by the transfer of uridine 5-monophosphate (from uridine 5-triphosphate), a reaction catalyzed by the N-terminal domain.</text>
</comment>
<evidence type="ECO:0000313" key="20">
    <source>
        <dbReference type="EMBL" id="HHS29078.1"/>
    </source>
</evidence>
<dbReference type="InterPro" id="IPR029044">
    <property type="entry name" value="Nucleotide-diphossugar_trans"/>
</dbReference>
<gene>
    <name evidence="18 20" type="primary">glmU</name>
    <name evidence="20" type="ORF">ENV52_05180</name>
</gene>
<name>A0A7V6DPC3_9BACT</name>
<feature type="binding site" evidence="18">
    <location>
        <position position="108"/>
    </location>
    <ligand>
        <name>Mg(2+)</name>
        <dbReference type="ChEBI" id="CHEBI:18420"/>
    </ligand>
</feature>
<keyword evidence="14 18" id="KW-0961">Cell wall biogenesis/degradation</keyword>
<feature type="binding site" evidence="18">
    <location>
        <position position="27"/>
    </location>
    <ligand>
        <name>UDP-N-acetyl-alpha-D-glucosamine</name>
        <dbReference type="ChEBI" id="CHEBI:57705"/>
    </ligand>
</feature>
<dbReference type="InterPro" id="IPR011004">
    <property type="entry name" value="Trimer_LpxA-like_sf"/>
</dbReference>
<dbReference type="InterPro" id="IPR001451">
    <property type="entry name" value="Hexapep"/>
</dbReference>
<dbReference type="PANTHER" id="PTHR43584:SF3">
    <property type="entry name" value="BIFUNCTIONAL PROTEIN GLMU"/>
    <property type="match status" value="1"/>
</dbReference>
<protein>
    <recommendedName>
        <fullName evidence="18">Bifunctional protein GlmU</fullName>
    </recommendedName>
    <domain>
        <recommendedName>
            <fullName evidence="18">UDP-N-acetylglucosamine pyrophosphorylase</fullName>
            <ecNumber evidence="18">2.7.7.23</ecNumber>
        </recommendedName>
        <alternativeName>
            <fullName evidence="18">N-acetylglucosamine-1-phosphate uridyltransferase</fullName>
        </alternativeName>
    </domain>
    <domain>
        <recommendedName>
            <fullName evidence="18">Glucosamine-1-phosphate N-acetyltransferase</fullName>
            <ecNumber evidence="18">2.3.1.157</ecNumber>
        </recommendedName>
    </domain>
</protein>